<dbReference type="STRING" id="426757.SAMN04488127_0692"/>
<keyword evidence="10" id="KW-1185">Reference proteome</keyword>
<dbReference type="EMBL" id="FNZF01000001">
    <property type="protein sequence ID" value="SEI87979.1"/>
    <property type="molecule type" value="Genomic_DNA"/>
</dbReference>
<dbReference type="InterPro" id="IPR031475">
    <property type="entry name" value="NBD_C"/>
</dbReference>
<dbReference type="GO" id="GO:0005524">
    <property type="term" value="F:ATP binding"/>
    <property type="evidence" value="ECO:0007669"/>
    <property type="project" value="UniProtKB-KW"/>
</dbReference>
<dbReference type="SUPFAM" id="SSF142764">
    <property type="entry name" value="YgbK-like"/>
    <property type="match status" value="1"/>
</dbReference>
<dbReference type="OrthoDB" id="9778478at2"/>
<dbReference type="Proteomes" id="UP000199200">
    <property type="component" value="Unassembled WGS sequence"/>
</dbReference>
<evidence type="ECO:0000256" key="2">
    <source>
        <dbReference type="ARBA" id="ARBA00022679"/>
    </source>
</evidence>
<dbReference type="InterPro" id="IPR042213">
    <property type="entry name" value="NBD_C_sf"/>
</dbReference>
<dbReference type="GO" id="GO:0016301">
    <property type="term" value="F:kinase activity"/>
    <property type="evidence" value="ECO:0007669"/>
    <property type="project" value="UniProtKB-KW"/>
</dbReference>
<evidence type="ECO:0000256" key="1">
    <source>
        <dbReference type="ARBA" id="ARBA00005715"/>
    </source>
</evidence>
<keyword evidence="6" id="KW-0119">Carbohydrate metabolism</keyword>
<evidence type="ECO:0000313" key="9">
    <source>
        <dbReference type="EMBL" id="SEI87979.1"/>
    </source>
</evidence>
<evidence type="ECO:0000259" key="7">
    <source>
        <dbReference type="Pfam" id="PF07005"/>
    </source>
</evidence>
<dbReference type="Gene3D" id="3.40.980.20">
    <property type="entry name" value="Four-carbon acid sugar kinase, nucleotide binding domain"/>
    <property type="match status" value="1"/>
</dbReference>
<feature type="domain" description="Four-carbon acid sugar kinase nucleotide binding" evidence="8">
    <location>
        <begin position="250"/>
        <end position="410"/>
    </location>
</feature>
<keyword evidence="4" id="KW-0418">Kinase</keyword>
<gene>
    <name evidence="9" type="ORF">SAMN04488127_0692</name>
</gene>
<reference evidence="10" key="1">
    <citation type="submission" date="2016-10" db="EMBL/GenBank/DDBJ databases">
        <authorList>
            <person name="Varghese N."/>
            <person name="Submissions S."/>
        </authorList>
    </citation>
    <scope>NUCLEOTIDE SEQUENCE [LARGE SCALE GENOMIC DNA]</scope>
    <source>
        <strain evidence="10">CGMCC 1.6763</strain>
    </source>
</reference>
<organism evidence="9 10">
    <name type="scientific">Bhargavaea ginsengi</name>
    <dbReference type="NCBI Taxonomy" id="426757"/>
    <lineage>
        <taxon>Bacteria</taxon>
        <taxon>Bacillati</taxon>
        <taxon>Bacillota</taxon>
        <taxon>Bacilli</taxon>
        <taxon>Bacillales</taxon>
        <taxon>Caryophanaceae</taxon>
        <taxon>Bhargavaea</taxon>
    </lineage>
</organism>
<feature type="domain" description="Four-carbon acid sugar kinase N-terminal" evidence="7">
    <location>
        <begin position="6"/>
        <end position="227"/>
    </location>
</feature>
<keyword evidence="3" id="KW-0547">Nucleotide-binding</keyword>
<evidence type="ECO:0000256" key="3">
    <source>
        <dbReference type="ARBA" id="ARBA00022741"/>
    </source>
</evidence>
<name>A0A1H6U6K6_9BACL</name>
<protein>
    <submittedName>
        <fullName evidence="9">Uncharacterized conserved protein YgbK, DUF1537 family</fullName>
    </submittedName>
</protein>
<accession>A0A1H6U6K6</accession>
<dbReference type="Pfam" id="PF07005">
    <property type="entry name" value="SBD_N"/>
    <property type="match status" value="1"/>
</dbReference>
<keyword evidence="2" id="KW-0808">Transferase</keyword>
<comment type="similarity">
    <text evidence="1">Belongs to the four-carbon acid sugar kinase family.</text>
</comment>
<evidence type="ECO:0000256" key="5">
    <source>
        <dbReference type="ARBA" id="ARBA00022840"/>
    </source>
</evidence>
<evidence type="ECO:0000256" key="6">
    <source>
        <dbReference type="ARBA" id="ARBA00023277"/>
    </source>
</evidence>
<keyword evidence="5" id="KW-0067">ATP-binding</keyword>
<dbReference type="InterPro" id="IPR010737">
    <property type="entry name" value="4-carb_acid_sugar_kinase_N"/>
</dbReference>
<dbReference type="InterPro" id="IPR037051">
    <property type="entry name" value="4-carb_acid_sugar_kinase_N_sf"/>
</dbReference>
<evidence type="ECO:0000259" key="8">
    <source>
        <dbReference type="Pfam" id="PF17042"/>
    </source>
</evidence>
<dbReference type="Pfam" id="PF17042">
    <property type="entry name" value="NBD_C"/>
    <property type="match status" value="1"/>
</dbReference>
<sequence length="423" mass="45404">MRNKFGIIADDLTGANDSGVQLAKKGLSSTVLLKEEAGETLADAVILDTDSRSAAPEVASEKVSQAARLLKKMGVIHFYKKLDSTMRGNVPEELAAMEAVCKPDMMVIAPAFPKLNRITRDGNHYVNGQLITETEFAKDPKTPVTEGYLPSLFEKAAGGRITLLPMDQVRQGPQRIAGFAEEAACKGQNWIVCDAETDEDLRAIAEGFGKLESTIVWAGSGGLAEQLPDALKLTTDQQQAAKKPAAEKVLVVSGSLSDATRRQLEALRLQPDVHMIEADPAAFVRGDVMKADMYCPSDKHLALFVGSGEDKRESALKAGQALGLDKQQIGERIAEGLGRTAEELIRKYPEVDALILTGGDTAKTVCSQLGLDRMQLLDEVEPGLPFGRLYGADSEYWAVTKAGGFGNPSSLACALRLVTGKDE</sequence>
<proteinExistence type="inferred from homology"/>
<evidence type="ECO:0000256" key="4">
    <source>
        <dbReference type="ARBA" id="ARBA00022777"/>
    </source>
</evidence>
<evidence type="ECO:0000313" key="10">
    <source>
        <dbReference type="Proteomes" id="UP000199200"/>
    </source>
</evidence>
<dbReference type="AlphaFoldDB" id="A0A1H6U6K6"/>
<dbReference type="Gene3D" id="3.40.50.10840">
    <property type="entry name" value="Putative sugar-binding, N-terminal domain"/>
    <property type="match status" value="1"/>
</dbReference>